<sequence>MNKEQFAERIIKLRKKKGYTQAQLAELLNVSNKAVSRWETAEGYPDITLLKPLSEALGVSCDELLGDTSYSDLSRYDVQRYLPYALILLALLLYYVFLKLQISQLLSFAAFLGMMVFSFMLMIQHTDKKGLPALTRWNLLLAYFPLVSVLQYMYILFLFLQFGLSNFLEAMTMQTVEGFNPVSLLMNGFETGITIYLLMYVVALLLLVLVYGFLRHTFIMRYDISWNGLHKHVHAKEQEEKNILFRKWSEKGEAILRIVLPLAAVVTLAVIFLLLYQEYCALIDQFQNSVPPEYSGNDYALTVSTEQLHACRGTLLLFLGGSCLLQLIPAVKSRRVLYHISNIGAFFLYGVIMLLFTTIVDRFYIKLPFAFCIIAGILLLVWYCRDILRAIAGKRHTAAG</sequence>
<feature type="transmembrane region" description="Helical" evidence="2">
    <location>
        <begin position="143"/>
        <end position="164"/>
    </location>
</feature>
<evidence type="ECO:0000313" key="4">
    <source>
        <dbReference type="EMBL" id="RGC15861.1"/>
    </source>
</evidence>
<dbReference type="EMBL" id="QVEV01000011">
    <property type="protein sequence ID" value="RGC15861.1"/>
    <property type="molecule type" value="Genomic_DNA"/>
</dbReference>
<gene>
    <name evidence="4" type="ORF">DXA38_09335</name>
</gene>
<evidence type="ECO:0000256" key="1">
    <source>
        <dbReference type="ARBA" id="ARBA00023125"/>
    </source>
</evidence>
<dbReference type="GO" id="GO:0003677">
    <property type="term" value="F:DNA binding"/>
    <property type="evidence" value="ECO:0007669"/>
    <property type="project" value="UniProtKB-KW"/>
</dbReference>
<evidence type="ECO:0000313" key="5">
    <source>
        <dbReference type="Proteomes" id="UP000260025"/>
    </source>
</evidence>
<dbReference type="SUPFAM" id="SSF47413">
    <property type="entry name" value="lambda repressor-like DNA-binding domains"/>
    <property type="match status" value="1"/>
</dbReference>
<reference evidence="4 5" key="1">
    <citation type="submission" date="2018-08" db="EMBL/GenBank/DDBJ databases">
        <title>A genome reference for cultivated species of the human gut microbiota.</title>
        <authorList>
            <person name="Zou Y."/>
            <person name="Xue W."/>
            <person name="Luo G."/>
        </authorList>
    </citation>
    <scope>NUCLEOTIDE SEQUENCE [LARGE SCALE GENOMIC DNA]</scope>
    <source>
        <strain evidence="4 5">OF01-2LB</strain>
    </source>
</reference>
<dbReference type="PANTHER" id="PTHR46558:SF11">
    <property type="entry name" value="HTH-TYPE TRANSCRIPTIONAL REGULATOR XRE"/>
    <property type="match status" value="1"/>
</dbReference>
<feature type="transmembrane region" description="Helical" evidence="2">
    <location>
        <begin position="363"/>
        <end position="384"/>
    </location>
</feature>
<feature type="transmembrane region" description="Helical" evidence="2">
    <location>
        <begin position="307"/>
        <end position="329"/>
    </location>
</feature>
<keyword evidence="2" id="KW-0812">Transmembrane</keyword>
<dbReference type="RefSeq" id="WP_117442957.1">
    <property type="nucleotide sequence ID" value="NZ_JAJFEN010000009.1"/>
</dbReference>
<keyword evidence="1" id="KW-0238">DNA-binding</keyword>
<dbReference type="Gene3D" id="1.10.260.40">
    <property type="entry name" value="lambda repressor-like DNA-binding domains"/>
    <property type="match status" value="1"/>
</dbReference>
<feature type="domain" description="HTH cro/C1-type" evidence="3">
    <location>
        <begin position="10"/>
        <end position="64"/>
    </location>
</feature>
<proteinExistence type="predicted"/>
<name>A0A3E2VX31_CLOIN</name>
<dbReference type="CDD" id="cd00093">
    <property type="entry name" value="HTH_XRE"/>
    <property type="match status" value="1"/>
</dbReference>
<dbReference type="PANTHER" id="PTHR46558">
    <property type="entry name" value="TRACRIPTIONAL REGULATORY PROTEIN-RELATED-RELATED"/>
    <property type="match status" value="1"/>
</dbReference>
<protein>
    <submittedName>
        <fullName evidence="4">XRE family transcriptional regulator</fullName>
    </submittedName>
</protein>
<dbReference type="Pfam" id="PF01381">
    <property type="entry name" value="HTH_3"/>
    <property type="match status" value="1"/>
</dbReference>
<keyword evidence="2" id="KW-1133">Transmembrane helix</keyword>
<feature type="transmembrane region" description="Helical" evidence="2">
    <location>
        <begin position="104"/>
        <end position="123"/>
    </location>
</feature>
<evidence type="ECO:0000256" key="2">
    <source>
        <dbReference type="SAM" id="Phobius"/>
    </source>
</evidence>
<dbReference type="Proteomes" id="UP000260025">
    <property type="component" value="Unassembled WGS sequence"/>
</dbReference>
<dbReference type="InterPro" id="IPR001387">
    <property type="entry name" value="Cro/C1-type_HTH"/>
</dbReference>
<organism evidence="4 5">
    <name type="scientific">Clostridium innocuum</name>
    <dbReference type="NCBI Taxonomy" id="1522"/>
    <lineage>
        <taxon>Bacteria</taxon>
        <taxon>Bacillati</taxon>
        <taxon>Bacillota</taxon>
        <taxon>Clostridia</taxon>
        <taxon>Eubacteriales</taxon>
        <taxon>Clostridiaceae</taxon>
        <taxon>Clostridium</taxon>
    </lineage>
</organism>
<accession>A0A3E2VX31</accession>
<comment type="caution">
    <text evidence="4">The sequence shown here is derived from an EMBL/GenBank/DDBJ whole genome shotgun (WGS) entry which is preliminary data.</text>
</comment>
<dbReference type="AlphaFoldDB" id="A0A3E2VX31"/>
<dbReference type="OrthoDB" id="9805856at2"/>
<feature type="transmembrane region" description="Helical" evidence="2">
    <location>
        <begin position="193"/>
        <end position="214"/>
    </location>
</feature>
<dbReference type="SMART" id="SM00530">
    <property type="entry name" value="HTH_XRE"/>
    <property type="match status" value="1"/>
</dbReference>
<feature type="transmembrane region" description="Helical" evidence="2">
    <location>
        <begin position="336"/>
        <end position="357"/>
    </location>
</feature>
<feature type="transmembrane region" description="Helical" evidence="2">
    <location>
        <begin position="254"/>
        <end position="276"/>
    </location>
</feature>
<feature type="transmembrane region" description="Helical" evidence="2">
    <location>
        <begin position="81"/>
        <end position="98"/>
    </location>
</feature>
<dbReference type="InterPro" id="IPR010982">
    <property type="entry name" value="Lambda_DNA-bd_dom_sf"/>
</dbReference>
<keyword evidence="2" id="KW-0472">Membrane</keyword>
<evidence type="ECO:0000259" key="3">
    <source>
        <dbReference type="PROSITE" id="PS50943"/>
    </source>
</evidence>
<dbReference type="PROSITE" id="PS50943">
    <property type="entry name" value="HTH_CROC1"/>
    <property type="match status" value="1"/>
</dbReference>